<reference evidence="2 3" key="1">
    <citation type="journal article" date="2016" name="Nat. Commun.">
        <title>Thousands of microbial genomes shed light on interconnected biogeochemical processes in an aquifer system.</title>
        <authorList>
            <person name="Anantharaman K."/>
            <person name="Brown C.T."/>
            <person name="Hug L.A."/>
            <person name="Sharon I."/>
            <person name="Castelle C.J."/>
            <person name="Probst A.J."/>
            <person name="Thomas B.C."/>
            <person name="Singh A."/>
            <person name="Wilkins M.J."/>
            <person name="Karaoz U."/>
            <person name="Brodie E.L."/>
            <person name="Williams K.H."/>
            <person name="Hubbard S.S."/>
            <person name="Banfield J.F."/>
        </authorList>
    </citation>
    <scope>NUCLEOTIDE SEQUENCE [LARGE SCALE GENOMIC DNA]</scope>
</reference>
<feature type="compositionally biased region" description="Basic and acidic residues" evidence="1">
    <location>
        <begin position="36"/>
        <end position="49"/>
    </location>
</feature>
<name>A0A1F7X646_9BACT</name>
<feature type="compositionally biased region" description="Polar residues" evidence="1">
    <location>
        <begin position="1"/>
        <end position="10"/>
    </location>
</feature>
<protein>
    <submittedName>
        <fullName evidence="2">Uncharacterized protein</fullName>
    </submittedName>
</protein>
<accession>A0A1F7X646</accession>
<gene>
    <name evidence="2" type="ORF">A2Z67_04035</name>
</gene>
<dbReference type="AlphaFoldDB" id="A0A1F7X646"/>
<evidence type="ECO:0000313" key="3">
    <source>
        <dbReference type="Proteomes" id="UP000176939"/>
    </source>
</evidence>
<organism evidence="2 3">
    <name type="scientific">Candidatus Woesebacteria bacterium RBG_13_36_22</name>
    <dbReference type="NCBI Taxonomy" id="1802478"/>
    <lineage>
        <taxon>Bacteria</taxon>
        <taxon>Candidatus Woeseibacteriota</taxon>
    </lineage>
</organism>
<evidence type="ECO:0000313" key="2">
    <source>
        <dbReference type="EMBL" id="OGM10451.1"/>
    </source>
</evidence>
<dbReference type="EMBL" id="MGFQ01000010">
    <property type="protein sequence ID" value="OGM10451.1"/>
    <property type="molecule type" value="Genomic_DNA"/>
</dbReference>
<evidence type="ECO:0000256" key="1">
    <source>
        <dbReference type="SAM" id="MobiDB-lite"/>
    </source>
</evidence>
<feature type="compositionally biased region" description="Basic and acidic residues" evidence="1">
    <location>
        <begin position="56"/>
        <end position="73"/>
    </location>
</feature>
<proteinExistence type="predicted"/>
<feature type="compositionally biased region" description="Basic residues" evidence="1">
    <location>
        <begin position="22"/>
        <end position="35"/>
    </location>
</feature>
<dbReference type="Proteomes" id="UP000176939">
    <property type="component" value="Unassembled WGS sequence"/>
</dbReference>
<comment type="caution">
    <text evidence="2">The sequence shown here is derived from an EMBL/GenBank/DDBJ whole genome shotgun (WGS) entry which is preliminary data.</text>
</comment>
<sequence length="73" mass="8330">MGSTNVATTISKSKSKVGGSSKKGRQHVVHTRKYQKQKDRTSKNKEKAWSKHLAKHPKDMKAKENIKKAKERK</sequence>
<feature type="region of interest" description="Disordered" evidence="1">
    <location>
        <begin position="1"/>
        <end position="73"/>
    </location>
</feature>